<dbReference type="EMBL" id="CP121671">
    <property type="protein sequence ID" value="WFT76782.1"/>
    <property type="molecule type" value="Genomic_DNA"/>
</dbReference>
<evidence type="ECO:0000256" key="1">
    <source>
        <dbReference type="SAM" id="SignalP"/>
    </source>
</evidence>
<dbReference type="InterPro" id="IPR011330">
    <property type="entry name" value="Glyco_hydro/deAcase_b/a-brl"/>
</dbReference>
<dbReference type="PROSITE" id="PS51677">
    <property type="entry name" value="NODB"/>
    <property type="match status" value="1"/>
</dbReference>
<evidence type="ECO:0000313" key="3">
    <source>
        <dbReference type="EMBL" id="WFT76782.1"/>
    </source>
</evidence>
<dbReference type="PANTHER" id="PTHR10587:SF80">
    <property type="entry name" value="CHITOOLIGOSACCHARIDE DEACETYLASE"/>
    <property type="match status" value="1"/>
</dbReference>
<dbReference type="Pfam" id="PF01522">
    <property type="entry name" value="Polysacc_deac_1"/>
    <property type="match status" value="1"/>
</dbReference>
<dbReference type="InterPro" id="IPR002509">
    <property type="entry name" value="NODB_dom"/>
</dbReference>
<dbReference type="Proteomes" id="UP001221597">
    <property type="component" value="Chromosome"/>
</dbReference>
<feature type="domain" description="NodB homology" evidence="2">
    <location>
        <begin position="118"/>
        <end position="295"/>
    </location>
</feature>
<dbReference type="PROSITE" id="PS51257">
    <property type="entry name" value="PROKAR_LIPOPROTEIN"/>
    <property type="match status" value="1"/>
</dbReference>
<accession>A0ABY8J5A3</accession>
<name>A0ABY8J5A3_9BACI</name>
<reference evidence="3 4" key="1">
    <citation type="submission" date="2023-04" db="EMBL/GenBank/DDBJ databases">
        <title>Genome sequence of Halobacillus naozhouensis KACC 21980.</title>
        <authorList>
            <person name="Kim S."/>
            <person name="Heo J."/>
            <person name="Kwon S.-W."/>
        </authorList>
    </citation>
    <scope>NUCLEOTIDE SEQUENCE [LARGE SCALE GENOMIC DNA]</scope>
    <source>
        <strain evidence="3 4">KCTC 13234</strain>
    </source>
</reference>
<evidence type="ECO:0000313" key="4">
    <source>
        <dbReference type="Proteomes" id="UP001221597"/>
    </source>
</evidence>
<evidence type="ECO:0000259" key="2">
    <source>
        <dbReference type="PROSITE" id="PS51677"/>
    </source>
</evidence>
<gene>
    <name evidence="3" type="ORF">P9989_10645</name>
</gene>
<dbReference type="RefSeq" id="WP_283078726.1">
    <property type="nucleotide sequence ID" value="NZ_CP121671.1"/>
</dbReference>
<protein>
    <submittedName>
        <fullName evidence="3">Polysaccharide deacetylase family protein</fullName>
    </submittedName>
</protein>
<keyword evidence="1" id="KW-0732">Signal</keyword>
<dbReference type="PANTHER" id="PTHR10587">
    <property type="entry name" value="GLYCOSYL TRANSFERASE-RELATED"/>
    <property type="match status" value="1"/>
</dbReference>
<feature type="chain" id="PRO_5046094543" evidence="1">
    <location>
        <begin position="23"/>
        <end position="305"/>
    </location>
</feature>
<dbReference type="InterPro" id="IPR050248">
    <property type="entry name" value="Polysacc_deacetylase_ArnD"/>
</dbReference>
<keyword evidence="4" id="KW-1185">Reference proteome</keyword>
<proteinExistence type="predicted"/>
<dbReference type="Gene3D" id="3.20.20.370">
    <property type="entry name" value="Glycoside hydrolase/deacetylase"/>
    <property type="match status" value="1"/>
</dbReference>
<organism evidence="3 4">
    <name type="scientific">Halobacillus naozhouensis</name>
    <dbReference type="NCBI Taxonomy" id="554880"/>
    <lineage>
        <taxon>Bacteria</taxon>
        <taxon>Bacillati</taxon>
        <taxon>Bacillota</taxon>
        <taxon>Bacilli</taxon>
        <taxon>Bacillales</taxon>
        <taxon>Bacillaceae</taxon>
        <taxon>Halobacillus</taxon>
    </lineage>
</organism>
<dbReference type="SUPFAM" id="SSF88713">
    <property type="entry name" value="Glycoside hydrolase/deacetylase"/>
    <property type="match status" value="1"/>
</dbReference>
<feature type="signal peptide" evidence="1">
    <location>
        <begin position="1"/>
        <end position="22"/>
    </location>
</feature>
<sequence length="305" mass="34350">MNKYIKPAVILFLLISCLAVYLSSNQSNPVSSSNPLYEQIKSKQQDYFKKPQNAYIDQVWKKTPGLNGRKVNIEKSYNKMKKEGTFNEEKLVFEQIPPEVSLEDLPVSPIYRGHPDKEMVSLLINVSWGAEFIPDMVETLSKHRVKANFFIDGAFASEHKDLVQMIEEEGHLIGSHGYGHKDFAKLSKSQALTNLDKANNIISSLVESEIKWFAPPAGSFTMGAVEAAENFDMYTILWTVDSIDWKKPTKDVFLHRITSKLHNGATILMHPTAVTASSLGELIPIIQEQYKIGTLEDLMSEKRGG</sequence>